<dbReference type="AlphaFoldDB" id="A0A9D4KRL8"/>
<name>A0A9D4KRL8_DREPO</name>
<reference evidence="2" key="2">
    <citation type="submission" date="2020-11" db="EMBL/GenBank/DDBJ databases">
        <authorList>
            <person name="McCartney M.A."/>
            <person name="Auch B."/>
            <person name="Kono T."/>
            <person name="Mallez S."/>
            <person name="Becker A."/>
            <person name="Gohl D.M."/>
            <person name="Silverstein K.A.T."/>
            <person name="Koren S."/>
            <person name="Bechman K.B."/>
            <person name="Herman A."/>
            <person name="Abrahante J.E."/>
            <person name="Garbe J."/>
        </authorList>
    </citation>
    <scope>NUCLEOTIDE SEQUENCE</scope>
    <source>
        <strain evidence="2">Duluth1</strain>
        <tissue evidence="2">Whole animal</tissue>
    </source>
</reference>
<sequence>MNRTVDPKPRSKEIVTVSVASLATTGLPTKSLWLATVTSPTVLKVATITLPTVLKVETVKSANVLKTCITDRIEQTVIACISQNPVNPEQATVYPDEAPTEPRLSPVMPRWNPGKSRQRSGKAPVYRYSAETRRGYPVNRPRQSYGNAPI</sequence>
<evidence type="ECO:0000313" key="2">
    <source>
        <dbReference type="EMBL" id="KAH3844062.1"/>
    </source>
</evidence>
<feature type="region of interest" description="Disordered" evidence="1">
    <location>
        <begin position="88"/>
        <end position="150"/>
    </location>
</feature>
<evidence type="ECO:0000313" key="3">
    <source>
        <dbReference type="Proteomes" id="UP000828390"/>
    </source>
</evidence>
<dbReference type="Proteomes" id="UP000828390">
    <property type="component" value="Unassembled WGS sequence"/>
</dbReference>
<organism evidence="2 3">
    <name type="scientific">Dreissena polymorpha</name>
    <name type="common">Zebra mussel</name>
    <name type="synonym">Mytilus polymorpha</name>
    <dbReference type="NCBI Taxonomy" id="45954"/>
    <lineage>
        <taxon>Eukaryota</taxon>
        <taxon>Metazoa</taxon>
        <taxon>Spiralia</taxon>
        <taxon>Lophotrochozoa</taxon>
        <taxon>Mollusca</taxon>
        <taxon>Bivalvia</taxon>
        <taxon>Autobranchia</taxon>
        <taxon>Heteroconchia</taxon>
        <taxon>Euheterodonta</taxon>
        <taxon>Imparidentia</taxon>
        <taxon>Neoheterodontei</taxon>
        <taxon>Myida</taxon>
        <taxon>Dreissenoidea</taxon>
        <taxon>Dreissenidae</taxon>
        <taxon>Dreissena</taxon>
    </lineage>
</organism>
<proteinExistence type="predicted"/>
<dbReference type="EMBL" id="JAIWYP010000003">
    <property type="protein sequence ID" value="KAH3844062.1"/>
    <property type="molecule type" value="Genomic_DNA"/>
</dbReference>
<reference evidence="2" key="1">
    <citation type="journal article" date="2019" name="bioRxiv">
        <title>The Genome of the Zebra Mussel, Dreissena polymorpha: A Resource for Invasive Species Research.</title>
        <authorList>
            <person name="McCartney M.A."/>
            <person name="Auch B."/>
            <person name="Kono T."/>
            <person name="Mallez S."/>
            <person name="Zhang Y."/>
            <person name="Obille A."/>
            <person name="Becker A."/>
            <person name="Abrahante J.E."/>
            <person name="Garbe J."/>
            <person name="Badalamenti J.P."/>
            <person name="Herman A."/>
            <person name="Mangelson H."/>
            <person name="Liachko I."/>
            <person name="Sullivan S."/>
            <person name="Sone E.D."/>
            <person name="Koren S."/>
            <person name="Silverstein K.A.T."/>
            <person name="Beckman K.B."/>
            <person name="Gohl D.M."/>
        </authorList>
    </citation>
    <scope>NUCLEOTIDE SEQUENCE</scope>
    <source>
        <strain evidence="2">Duluth1</strain>
        <tissue evidence="2">Whole animal</tissue>
    </source>
</reference>
<accession>A0A9D4KRL8</accession>
<evidence type="ECO:0000256" key="1">
    <source>
        <dbReference type="SAM" id="MobiDB-lite"/>
    </source>
</evidence>
<gene>
    <name evidence="2" type="ORF">DPMN_086313</name>
</gene>
<comment type="caution">
    <text evidence="2">The sequence shown here is derived from an EMBL/GenBank/DDBJ whole genome shotgun (WGS) entry which is preliminary data.</text>
</comment>
<protein>
    <submittedName>
        <fullName evidence="2">Uncharacterized protein</fullName>
    </submittedName>
</protein>
<feature type="compositionally biased region" description="Polar residues" evidence="1">
    <location>
        <begin position="141"/>
        <end position="150"/>
    </location>
</feature>
<keyword evidence="3" id="KW-1185">Reference proteome</keyword>